<name>A0A1E3J0J3_9TREE</name>
<feature type="compositionally biased region" description="Low complexity" evidence="4">
    <location>
        <begin position="646"/>
        <end position="666"/>
    </location>
</feature>
<keyword evidence="7" id="KW-1185">Reference proteome</keyword>
<feature type="compositionally biased region" description="Basic and acidic residues" evidence="4">
    <location>
        <begin position="318"/>
        <end position="335"/>
    </location>
</feature>
<keyword evidence="2" id="KW-0539">Nucleus</keyword>
<dbReference type="EMBL" id="AWGH01000015">
    <property type="protein sequence ID" value="ODN94332.1"/>
    <property type="molecule type" value="Genomic_DNA"/>
</dbReference>
<evidence type="ECO:0000313" key="6">
    <source>
        <dbReference type="EMBL" id="ODN94332.1"/>
    </source>
</evidence>
<feature type="region of interest" description="Disordered" evidence="4">
    <location>
        <begin position="483"/>
        <end position="537"/>
    </location>
</feature>
<feature type="compositionally biased region" description="Low complexity" evidence="4">
    <location>
        <begin position="45"/>
        <end position="58"/>
    </location>
</feature>
<sequence>MHSYYFDPMADTDMAIPQGAPVDNFEELFNFDEFESAGESSTHGNSPSTASPNATPSPIFGHEPQLRNDGGNSYGFDQDLLDPALDPDYPVGLSLGETKVQPPAAALDLGLDQVKQEPLDFSILDNGPSPSTSAPLAPLTTPMAFPGFPADQQAALQQLMEGMIAYQKRFPGAAGGSSETLTVEPSMLNAPSPASDSQLASQPAQQVAVAGSSSAPATVQTSPAPTSASSSAPLPTTQNPPHSPLRSLSPIPESRNARATSTQSASTSYESLSIDSRIDALPPLSAIFSAGKGKGGKKGGGLSSVVREDGEDMDDDDSWRPSPEEYKKLSSKEKRQLRNKLSARAFRTRRKDYIGTLEGHIKDRDMVIDDIRGELTTAKNENQDLRRELEALKASTMAILHPETATPAPAPPPLVRRPTSNQINTYNPRKDLPPSLKKGGWNNDNMFGGGPTVCHTMFTPDLVLPPAETSTNVNNPKKLRSFADIPRTNMNPLLNSPPSSPKLRPLPAHQTQTPFPQPLSHPAPSLPSSTSTSLPFPDWADQTPYNARVTDLYRMQLWSRLTREAAMDKQGLDKGLRPKFWVEGPKKEVKKEDVEKVAMAAQNHITSKLATSFWSAFSSGPSGGLDSDKLSAVVTGEARLSVIPIASESPSSSSPLSPKSALSSLSSEDDNLASLMGGLKMQSGPGLAGAGAGAAGARGDPLGTLCGFLSLRGGCCPTRV</sequence>
<dbReference type="OrthoDB" id="5571888at2759"/>
<dbReference type="InterPro" id="IPR050936">
    <property type="entry name" value="AP-1-like"/>
</dbReference>
<proteinExistence type="predicted"/>
<dbReference type="GO" id="GO:0090575">
    <property type="term" value="C:RNA polymerase II transcription regulator complex"/>
    <property type="evidence" value="ECO:0007669"/>
    <property type="project" value="TreeGrafter"/>
</dbReference>
<keyword evidence="3" id="KW-0175">Coiled coil</keyword>
<dbReference type="GeneID" id="30194402"/>
<dbReference type="InterPro" id="IPR046347">
    <property type="entry name" value="bZIP_sf"/>
</dbReference>
<organism evidence="6 7">
    <name type="scientific">Cryptococcus wingfieldii CBS 7118</name>
    <dbReference type="NCBI Taxonomy" id="1295528"/>
    <lineage>
        <taxon>Eukaryota</taxon>
        <taxon>Fungi</taxon>
        <taxon>Dikarya</taxon>
        <taxon>Basidiomycota</taxon>
        <taxon>Agaricomycotina</taxon>
        <taxon>Tremellomycetes</taxon>
        <taxon>Tremellales</taxon>
        <taxon>Cryptococcaceae</taxon>
        <taxon>Cryptococcus</taxon>
    </lineage>
</organism>
<protein>
    <recommendedName>
        <fullName evidence="5">BZIP domain-containing protein</fullName>
    </recommendedName>
</protein>
<evidence type="ECO:0000256" key="1">
    <source>
        <dbReference type="ARBA" id="ARBA00004123"/>
    </source>
</evidence>
<evidence type="ECO:0000256" key="4">
    <source>
        <dbReference type="SAM" id="MobiDB-lite"/>
    </source>
</evidence>
<evidence type="ECO:0000259" key="5">
    <source>
        <dbReference type="PROSITE" id="PS00036"/>
    </source>
</evidence>
<dbReference type="AlphaFoldDB" id="A0A1E3J0J3"/>
<feature type="compositionally biased region" description="Low complexity" evidence="4">
    <location>
        <begin position="257"/>
        <end position="273"/>
    </location>
</feature>
<feature type="compositionally biased region" description="Low complexity" evidence="4">
    <location>
        <begin position="197"/>
        <end position="237"/>
    </location>
</feature>
<dbReference type="SMART" id="SM00338">
    <property type="entry name" value="BRLZ"/>
    <property type="match status" value="1"/>
</dbReference>
<feature type="compositionally biased region" description="Pro residues" evidence="4">
    <location>
        <begin position="515"/>
        <end position="525"/>
    </location>
</feature>
<dbReference type="InterPro" id="IPR004827">
    <property type="entry name" value="bZIP"/>
</dbReference>
<feature type="region of interest" description="Disordered" evidence="4">
    <location>
        <begin position="403"/>
        <end position="436"/>
    </location>
</feature>
<dbReference type="Gene3D" id="1.20.5.170">
    <property type="match status" value="1"/>
</dbReference>
<feature type="region of interest" description="Disordered" evidence="4">
    <location>
        <begin position="289"/>
        <end position="335"/>
    </location>
</feature>
<feature type="domain" description="BZIP" evidence="5">
    <location>
        <begin position="334"/>
        <end position="349"/>
    </location>
</feature>
<feature type="compositionally biased region" description="Polar residues" evidence="4">
    <location>
        <begin position="418"/>
        <end position="427"/>
    </location>
</feature>
<comment type="subcellular location">
    <subcellularLocation>
        <location evidence="1">Nucleus</location>
    </subcellularLocation>
</comment>
<evidence type="ECO:0000256" key="2">
    <source>
        <dbReference type="ARBA" id="ARBA00023242"/>
    </source>
</evidence>
<feature type="region of interest" description="Disordered" evidence="4">
    <location>
        <begin position="33"/>
        <end position="72"/>
    </location>
</feature>
<dbReference type="GO" id="GO:0001228">
    <property type="term" value="F:DNA-binding transcription activator activity, RNA polymerase II-specific"/>
    <property type="evidence" value="ECO:0007669"/>
    <property type="project" value="TreeGrafter"/>
</dbReference>
<feature type="region of interest" description="Disordered" evidence="4">
    <location>
        <begin position="173"/>
        <end position="275"/>
    </location>
</feature>
<dbReference type="GO" id="GO:0000976">
    <property type="term" value="F:transcription cis-regulatory region binding"/>
    <property type="evidence" value="ECO:0007669"/>
    <property type="project" value="InterPro"/>
</dbReference>
<dbReference type="PANTHER" id="PTHR40621">
    <property type="entry name" value="TRANSCRIPTION FACTOR KAPC-RELATED"/>
    <property type="match status" value="1"/>
</dbReference>
<dbReference type="PROSITE" id="PS00036">
    <property type="entry name" value="BZIP_BASIC"/>
    <property type="match status" value="1"/>
</dbReference>
<accession>A0A1E3J0J3</accession>
<evidence type="ECO:0000256" key="3">
    <source>
        <dbReference type="SAM" id="Coils"/>
    </source>
</evidence>
<gene>
    <name evidence="6" type="ORF">L198_05189</name>
</gene>
<feature type="region of interest" description="Disordered" evidence="4">
    <location>
        <begin position="645"/>
        <end position="667"/>
    </location>
</feature>
<dbReference type="SUPFAM" id="SSF57959">
    <property type="entry name" value="Leucine zipper domain"/>
    <property type="match status" value="1"/>
</dbReference>
<comment type="caution">
    <text evidence="6">The sequence shown here is derived from an EMBL/GenBank/DDBJ whole genome shotgun (WGS) entry which is preliminary data.</text>
</comment>
<feature type="coiled-coil region" evidence="3">
    <location>
        <begin position="368"/>
        <end position="395"/>
    </location>
</feature>
<dbReference type="RefSeq" id="XP_019030863.1">
    <property type="nucleotide sequence ID" value="XM_019177282.1"/>
</dbReference>
<dbReference type="CDD" id="cd14810">
    <property type="entry name" value="bZIP_u1"/>
    <property type="match status" value="1"/>
</dbReference>
<dbReference type="Proteomes" id="UP000094819">
    <property type="component" value="Unassembled WGS sequence"/>
</dbReference>
<reference evidence="6 7" key="1">
    <citation type="submission" date="2016-06" db="EMBL/GenBank/DDBJ databases">
        <title>Evolution of pathogenesis and genome organization in the Tremellales.</title>
        <authorList>
            <person name="Cuomo C."/>
            <person name="Litvintseva A."/>
            <person name="Heitman J."/>
            <person name="Chen Y."/>
            <person name="Sun S."/>
            <person name="Springer D."/>
            <person name="Dromer F."/>
            <person name="Young S."/>
            <person name="Zeng Q."/>
            <person name="Chapman S."/>
            <person name="Gujja S."/>
            <person name="Saif S."/>
            <person name="Birren B."/>
        </authorList>
    </citation>
    <scope>NUCLEOTIDE SEQUENCE [LARGE SCALE GENOMIC DNA]</scope>
    <source>
        <strain evidence="6 7">CBS 7118</strain>
    </source>
</reference>
<dbReference type="PANTHER" id="PTHR40621:SF10">
    <property type="entry name" value="BZIP DOMAIN-CONTAINING PROTEIN"/>
    <property type="match status" value="1"/>
</dbReference>
<evidence type="ECO:0000313" key="7">
    <source>
        <dbReference type="Proteomes" id="UP000094819"/>
    </source>
</evidence>
<feature type="compositionally biased region" description="Low complexity" evidence="4">
    <location>
        <begin position="489"/>
        <end position="507"/>
    </location>
</feature>
<feature type="compositionally biased region" description="Low complexity" evidence="4">
    <location>
        <begin position="526"/>
        <end position="535"/>
    </location>
</feature>